<accession>A0A6C0AZY3</accession>
<dbReference type="PANTHER" id="PTHR10491:SF4">
    <property type="entry name" value="METHIONINE ADENOSYLTRANSFERASE 2 SUBUNIT BETA"/>
    <property type="match status" value="1"/>
</dbReference>
<dbReference type="GO" id="GO:0048269">
    <property type="term" value="C:methionine adenosyltransferase complex"/>
    <property type="evidence" value="ECO:0007669"/>
    <property type="project" value="TreeGrafter"/>
</dbReference>
<protein>
    <recommendedName>
        <fullName evidence="2">NAD-dependent epimerase/dehydratase domain-containing protein</fullName>
    </recommendedName>
</protein>
<dbReference type="InterPro" id="IPR005913">
    <property type="entry name" value="dTDP_dehydrorham_reduct"/>
</dbReference>
<dbReference type="SUPFAM" id="SSF51735">
    <property type="entry name" value="NAD(P)-binding Rossmann-fold domains"/>
    <property type="match status" value="1"/>
</dbReference>
<evidence type="ECO:0000313" key="1">
    <source>
        <dbReference type="EMBL" id="QHS85081.1"/>
    </source>
</evidence>
<reference evidence="1" key="1">
    <citation type="journal article" date="2020" name="Nature">
        <title>Giant virus diversity and host interactions through global metagenomics.</title>
        <authorList>
            <person name="Schulz F."/>
            <person name="Roux S."/>
            <person name="Paez-Espino D."/>
            <person name="Jungbluth S."/>
            <person name="Walsh D.A."/>
            <person name="Denef V.J."/>
            <person name="McMahon K.D."/>
            <person name="Konstantinidis K.T."/>
            <person name="Eloe-Fadrosh E.A."/>
            <person name="Kyrpides N.C."/>
            <person name="Woyke T."/>
        </authorList>
    </citation>
    <scope>NUCLEOTIDE SEQUENCE</scope>
    <source>
        <strain evidence="1">GVMAG-M-3300009182-67</strain>
    </source>
</reference>
<sequence length="302" mass="35039">MKFNFFSKEQPTLLIYGHRGWIGSMYLNYLSLHHPKLKIIKGIARIDIRHEVIYEINEYRPTHIFSLTGRTHGTIEDKLINTIDYLEYPGKLVENVQDNLYGPLNLAIICKEKDIHYTYLGTGCIFNSTGLNSEAPQKFTEESYPNYFGSGYSVVKGFTDRIMGDFPVLNLRIRMPISSTPNDRNFINKITKYQFICSIPNSMTVLDDFFPIFTDLLLKKKTGTYNCTNPGIISHNQILEMYKQIIDPSFTWKNMTLEEQSKILKSDRSNNYLDTSKIKKEYPNLKGIHDSMIIVLNKMKLI</sequence>
<dbReference type="AlphaFoldDB" id="A0A6C0AZY3"/>
<dbReference type="GO" id="GO:0048270">
    <property type="term" value="F:methionine adenosyltransferase regulator activity"/>
    <property type="evidence" value="ECO:0007669"/>
    <property type="project" value="TreeGrafter"/>
</dbReference>
<name>A0A6C0AZY3_9ZZZZ</name>
<dbReference type="Gene3D" id="3.40.50.720">
    <property type="entry name" value="NAD(P)-binding Rossmann-like Domain"/>
    <property type="match status" value="1"/>
</dbReference>
<dbReference type="EMBL" id="MN739040">
    <property type="protein sequence ID" value="QHS85081.1"/>
    <property type="molecule type" value="Genomic_DNA"/>
</dbReference>
<evidence type="ECO:0008006" key="2">
    <source>
        <dbReference type="Google" id="ProtNLM"/>
    </source>
</evidence>
<dbReference type="PANTHER" id="PTHR10491">
    <property type="entry name" value="DTDP-4-DEHYDRORHAMNOSE REDUCTASE"/>
    <property type="match status" value="1"/>
</dbReference>
<dbReference type="GO" id="GO:0006556">
    <property type="term" value="P:S-adenosylmethionine biosynthetic process"/>
    <property type="evidence" value="ECO:0007669"/>
    <property type="project" value="TreeGrafter"/>
</dbReference>
<dbReference type="InterPro" id="IPR036291">
    <property type="entry name" value="NAD(P)-bd_dom_sf"/>
</dbReference>
<proteinExistence type="predicted"/>
<organism evidence="1">
    <name type="scientific">viral metagenome</name>
    <dbReference type="NCBI Taxonomy" id="1070528"/>
    <lineage>
        <taxon>unclassified sequences</taxon>
        <taxon>metagenomes</taxon>
        <taxon>organismal metagenomes</taxon>
    </lineage>
</organism>